<reference evidence="1 2" key="1">
    <citation type="submission" date="2024-01" db="EMBL/GenBank/DDBJ databases">
        <title>Genome assemblies of Stephania.</title>
        <authorList>
            <person name="Yang L."/>
        </authorList>
    </citation>
    <scope>NUCLEOTIDE SEQUENCE [LARGE SCALE GENOMIC DNA]</scope>
    <source>
        <strain evidence="1">QJT</strain>
        <tissue evidence="1">Leaf</tissue>
    </source>
</reference>
<accession>A0AAP0IVD5</accession>
<organism evidence="1 2">
    <name type="scientific">Stephania japonica</name>
    <dbReference type="NCBI Taxonomy" id="461633"/>
    <lineage>
        <taxon>Eukaryota</taxon>
        <taxon>Viridiplantae</taxon>
        <taxon>Streptophyta</taxon>
        <taxon>Embryophyta</taxon>
        <taxon>Tracheophyta</taxon>
        <taxon>Spermatophyta</taxon>
        <taxon>Magnoliopsida</taxon>
        <taxon>Ranunculales</taxon>
        <taxon>Menispermaceae</taxon>
        <taxon>Menispermoideae</taxon>
        <taxon>Cissampelideae</taxon>
        <taxon>Stephania</taxon>
    </lineage>
</organism>
<dbReference type="EMBL" id="JBBNAE010000005">
    <property type="protein sequence ID" value="KAK9122473.1"/>
    <property type="molecule type" value="Genomic_DNA"/>
</dbReference>
<dbReference type="Proteomes" id="UP001417504">
    <property type="component" value="Unassembled WGS sequence"/>
</dbReference>
<keyword evidence="2" id="KW-1185">Reference proteome</keyword>
<protein>
    <submittedName>
        <fullName evidence="1">Uncharacterized protein</fullName>
    </submittedName>
</protein>
<evidence type="ECO:0000313" key="1">
    <source>
        <dbReference type="EMBL" id="KAK9122473.1"/>
    </source>
</evidence>
<evidence type="ECO:0000313" key="2">
    <source>
        <dbReference type="Proteomes" id="UP001417504"/>
    </source>
</evidence>
<comment type="caution">
    <text evidence="1">The sequence shown here is derived from an EMBL/GenBank/DDBJ whole genome shotgun (WGS) entry which is preliminary data.</text>
</comment>
<sequence>MVDQRGLSDDSGMSSTRDVNIEEFQTLTQRVATQKRQLEVILAILRPSVVTASVPSTARVTVTQEANTPVVTIMTTLPTTTAARPGMIVEAVIGTSQGRLNGPRASSIRGECGVLLDITVSLLLYVVLLMFCDCGGGGGGCKDQGLVRDNITVVHWSPDVPEHPPS</sequence>
<dbReference type="AlphaFoldDB" id="A0AAP0IVD5"/>
<gene>
    <name evidence="1" type="ORF">Sjap_012075</name>
</gene>
<name>A0AAP0IVD5_9MAGN</name>
<proteinExistence type="predicted"/>